<name>A0A6L6Q8H7_9BURK</name>
<proteinExistence type="predicted"/>
<dbReference type="RefSeq" id="WP_155442114.1">
    <property type="nucleotide sequence ID" value="NZ_WNLA01000029.1"/>
</dbReference>
<evidence type="ECO:0000313" key="2">
    <source>
        <dbReference type="Proteomes" id="UP000484015"/>
    </source>
</evidence>
<dbReference type="EMBL" id="WNLA01000029">
    <property type="protein sequence ID" value="MTW05776.1"/>
    <property type="molecule type" value="Genomic_DNA"/>
</dbReference>
<reference evidence="1 2" key="1">
    <citation type="submission" date="2019-11" db="EMBL/GenBank/DDBJ databases">
        <title>Type strains purchased from KCTC, JCM and DSMZ.</title>
        <authorList>
            <person name="Lu H."/>
        </authorList>
    </citation>
    <scope>NUCLEOTIDE SEQUENCE [LARGE SCALE GENOMIC DNA]</scope>
    <source>
        <strain evidence="1 2">KCTC 42409</strain>
    </source>
</reference>
<accession>A0A6L6Q8H7</accession>
<sequence length="121" mass="12346">MDYFDAAEAADAAADADAEPFLCFFGAEAAIDAEADADGAEAAIEAEADAEADGAAAKAEAANREAVRAAMILNMAVSLSVSGTFYDSDESASLTLRENVELTRGTSNSVTIFAAMHQADA</sequence>
<gene>
    <name evidence="1" type="ORF">GM668_27235</name>
</gene>
<comment type="caution">
    <text evidence="1">The sequence shown here is derived from an EMBL/GenBank/DDBJ whole genome shotgun (WGS) entry which is preliminary data.</text>
</comment>
<protein>
    <submittedName>
        <fullName evidence="1">Uncharacterized protein</fullName>
    </submittedName>
</protein>
<keyword evidence="2" id="KW-1185">Reference proteome</keyword>
<evidence type="ECO:0000313" key="1">
    <source>
        <dbReference type="EMBL" id="MTW05776.1"/>
    </source>
</evidence>
<organism evidence="1 2">
    <name type="scientific">Pseudoduganella ginsengisoli</name>
    <dbReference type="NCBI Taxonomy" id="1462440"/>
    <lineage>
        <taxon>Bacteria</taxon>
        <taxon>Pseudomonadati</taxon>
        <taxon>Pseudomonadota</taxon>
        <taxon>Betaproteobacteria</taxon>
        <taxon>Burkholderiales</taxon>
        <taxon>Oxalobacteraceae</taxon>
        <taxon>Telluria group</taxon>
        <taxon>Pseudoduganella</taxon>
    </lineage>
</organism>
<dbReference type="Proteomes" id="UP000484015">
    <property type="component" value="Unassembled WGS sequence"/>
</dbReference>
<dbReference type="AlphaFoldDB" id="A0A6L6Q8H7"/>